<evidence type="ECO:0000313" key="3">
    <source>
        <dbReference type="Proteomes" id="UP001162030"/>
    </source>
</evidence>
<dbReference type="InterPro" id="IPR007446">
    <property type="entry name" value="PilP"/>
</dbReference>
<dbReference type="Gene3D" id="2.30.30.830">
    <property type="match status" value="1"/>
</dbReference>
<accession>A0ABN8XAH1</accession>
<protein>
    <submittedName>
        <fullName evidence="2">Type IV pilus inner membrane component PilP</fullName>
    </submittedName>
</protein>
<dbReference type="Proteomes" id="UP001162030">
    <property type="component" value="Chromosome"/>
</dbReference>
<keyword evidence="3" id="KW-1185">Reference proteome</keyword>
<organism evidence="2 3">
    <name type="scientific">Methylocaldum szegediense</name>
    <dbReference type="NCBI Taxonomy" id="73780"/>
    <lineage>
        <taxon>Bacteria</taxon>
        <taxon>Pseudomonadati</taxon>
        <taxon>Pseudomonadota</taxon>
        <taxon>Gammaproteobacteria</taxon>
        <taxon>Methylococcales</taxon>
        <taxon>Methylococcaceae</taxon>
        <taxon>Methylocaldum</taxon>
    </lineage>
</organism>
<gene>
    <name evidence="2" type="primary">pilP</name>
    <name evidence="2" type="ORF">MSZNOR_3821</name>
</gene>
<evidence type="ECO:0000256" key="1">
    <source>
        <dbReference type="SAM" id="MobiDB-lite"/>
    </source>
</evidence>
<dbReference type="Pfam" id="PF04351">
    <property type="entry name" value="PilP"/>
    <property type="match status" value="1"/>
</dbReference>
<reference evidence="2 3" key="1">
    <citation type="submission" date="2023-03" db="EMBL/GenBank/DDBJ databases">
        <authorList>
            <person name="Pearce D."/>
        </authorList>
    </citation>
    <scope>NUCLEOTIDE SEQUENCE [LARGE SCALE GENOMIC DNA]</scope>
    <source>
        <strain evidence="2">Msz</strain>
    </source>
</reference>
<proteinExistence type="predicted"/>
<dbReference type="EMBL" id="OX458333">
    <property type="protein sequence ID" value="CAI8919983.1"/>
    <property type="molecule type" value="Genomic_DNA"/>
</dbReference>
<feature type="region of interest" description="Disordered" evidence="1">
    <location>
        <begin position="87"/>
        <end position="106"/>
    </location>
</feature>
<dbReference type="PIRSF" id="PIRSF016481">
    <property type="entry name" value="Pilus_assembly_PilP"/>
    <property type="match status" value="1"/>
</dbReference>
<name>A0ABN8XAH1_9GAMM</name>
<evidence type="ECO:0000313" key="2">
    <source>
        <dbReference type="EMBL" id="CAI8919983.1"/>
    </source>
</evidence>
<sequence>MKKNAMGRQLNFSIPPYRSRLLVSWLIIFGLTGCAGDDLADLKHYVEEVKARPKGSVEPLPEFKAVEPFVFNPEDLRNPFIIDDKSEQTEDARISSSIRPDTNRPKEELESYELDTLRMVGTVDKQGVLWGLVKAADGTIHRVRTGNYMGKNFGKVVSIKENVIELVEIVSDSPGVWRERKAALDLAEVGGNK</sequence>
<dbReference type="PROSITE" id="PS51257">
    <property type="entry name" value="PROKAR_LIPOPROTEIN"/>
    <property type="match status" value="1"/>
</dbReference>